<accession>A0ABQ4ADE6</accession>
<evidence type="ECO:0000313" key="1">
    <source>
        <dbReference type="EMBL" id="GIE39025.1"/>
    </source>
</evidence>
<evidence type="ECO:0000313" key="2">
    <source>
        <dbReference type="Proteomes" id="UP000631312"/>
    </source>
</evidence>
<reference evidence="1 2" key="1">
    <citation type="submission" date="2021-01" db="EMBL/GenBank/DDBJ databases">
        <title>Whole genome shotgun sequence of Actinoplanes lobatus NBRC 12513.</title>
        <authorList>
            <person name="Komaki H."/>
            <person name="Tamura T."/>
        </authorList>
    </citation>
    <scope>NUCLEOTIDE SEQUENCE [LARGE SCALE GENOMIC DNA]</scope>
    <source>
        <strain evidence="1 2">NBRC 12513</strain>
    </source>
</reference>
<gene>
    <name evidence="1" type="ORF">Alo02nite_19230</name>
</gene>
<protein>
    <submittedName>
        <fullName evidence="1">Uncharacterized protein</fullName>
    </submittedName>
</protein>
<name>A0ABQ4ADE6_9ACTN</name>
<dbReference type="EMBL" id="BOMP01000031">
    <property type="protein sequence ID" value="GIE39025.1"/>
    <property type="molecule type" value="Genomic_DNA"/>
</dbReference>
<keyword evidence="2" id="KW-1185">Reference proteome</keyword>
<proteinExistence type="predicted"/>
<comment type="caution">
    <text evidence="1">The sequence shown here is derived from an EMBL/GenBank/DDBJ whole genome shotgun (WGS) entry which is preliminary data.</text>
</comment>
<sequence>MVGDPGKGNSIAAAGCGLRAAGCGLRAAGCGPSVAGFDGRRDEVAPVKLGERRLAAGMPGEAATPGAVA</sequence>
<dbReference type="Proteomes" id="UP000631312">
    <property type="component" value="Unassembled WGS sequence"/>
</dbReference>
<organism evidence="1 2">
    <name type="scientific">Actinoplanes lobatus</name>
    <dbReference type="NCBI Taxonomy" id="113568"/>
    <lineage>
        <taxon>Bacteria</taxon>
        <taxon>Bacillati</taxon>
        <taxon>Actinomycetota</taxon>
        <taxon>Actinomycetes</taxon>
        <taxon>Micromonosporales</taxon>
        <taxon>Micromonosporaceae</taxon>
        <taxon>Actinoplanes</taxon>
    </lineage>
</organism>